<dbReference type="InterPro" id="IPR011993">
    <property type="entry name" value="PH-like_dom_sf"/>
</dbReference>
<evidence type="ECO:0000259" key="4">
    <source>
        <dbReference type="PROSITE" id="PS51783"/>
    </source>
</evidence>
<dbReference type="SUPFAM" id="SSF81837">
    <property type="entry name" value="BEACH domain"/>
    <property type="match status" value="1"/>
</dbReference>
<dbReference type="PROSITE" id="PS50197">
    <property type="entry name" value="BEACH"/>
    <property type="match status" value="1"/>
</dbReference>
<name>M7BV09_CHEMY</name>
<dbReference type="STRING" id="8469.M7BV09"/>
<dbReference type="PANTHER" id="PTHR13743">
    <property type="entry name" value="BEIGE/BEACH-RELATED"/>
    <property type="match status" value="1"/>
</dbReference>
<feature type="region of interest" description="Disordered" evidence="2">
    <location>
        <begin position="317"/>
        <end position="340"/>
    </location>
</feature>
<dbReference type="CDD" id="cd01201">
    <property type="entry name" value="PH_BEACH"/>
    <property type="match status" value="1"/>
</dbReference>
<sequence length="340" mass="37837">MPKQSDFTYTILESEQTEKITSFQILAYTEGLHGKWLFTEVRSIFSRRYLLQNTALEIFMANRVAVMFNFPDPATVKKVVNCLPRVGIGTSFGLPQTRRISLASPRQIFKASNMTQRWQHREISNFEYLMFLNTIAGRTYNDLNQYPVFPWVITNYESEELDLTLPSNFRDLSKGRAISQKVLSAQVLLCQVLQIQGCLAQATFARTFHTGHFRPRGDCCYSGKPNKPTSASAPLHIHHTPGLGSEKNMESSPSEPETSTLTTSTSAKSAASETLVMTASALEPALTAVVLAPQAVKSIPIPINKDDAHSWRQMEPKYSSDVKGIPEGGDTTSLLKGQII</sequence>
<dbReference type="InterPro" id="IPR036372">
    <property type="entry name" value="BEACH_dom_sf"/>
</dbReference>
<organism evidence="5 6">
    <name type="scientific">Chelonia mydas</name>
    <name type="common">Green sea-turtle</name>
    <name type="synonym">Chelonia agassizi</name>
    <dbReference type="NCBI Taxonomy" id="8469"/>
    <lineage>
        <taxon>Eukaryota</taxon>
        <taxon>Metazoa</taxon>
        <taxon>Chordata</taxon>
        <taxon>Craniata</taxon>
        <taxon>Vertebrata</taxon>
        <taxon>Euteleostomi</taxon>
        <taxon>Archelosauria</taxon>
        <taxon>Testudinata</taxon>
        <taxon>Testudines</taxon>
        <taxon>Cryptodira</taxon>
        <taxon>Durocryptodira</taxon>
        <taxon>Americhelydia</taxon>
        <taxon>Chelonioidea</taxon>
        <taxon>Cheloniidae</taxon>
        <taxon>Chelonia</taxon>
    </lineage>
</organism>
<dbReference type="Pfam" id="PF14844">
    <property type="entry name" value="PH_BEACH"/>
    <property type="match status" value="1"/>
</dbReference>
<dbReference type="InterPro" id="IPR023362">
    <property type="entry name" value="PH-BEACH_dom"/>
</dbReference>
<keyword evidence="6" id="KW-1185">Reference proteome</keyword>
<dbReference type="Proteomes" id="UP000031443">
    <property type="component" value="Unassembled WGS sequence"/>
</dbReference>
<dbReference type="GO" id="GO:0019901">
    <property type="term" value="F:protein kinase binding"/>
    <property type="evidence" value="ECO:0007669"/>
    <property type="project" value="TreeGrafter"/>
</dbReference>
<evidence type="ECO:0000259" key="3">
    <source>
        <dbReference type="PROSITE" id="PS50197"/>
    </source>
</evidence>
<gene>
    <name evidence="5" type="ORF">UY3_03119</name>
</gene>
<accession>M7BV09</accession>
<dbReference type="Gene3D" id="1.10.1540.10">
    <property type="entry name" value="BEACH domain"/>
    <property type="match status" value="1"/>
</dbReference>
<evidence type="ECO:0000256" key="2">
    <source>
        <dbReference type="SAM" id="MobiDB-lite"/>
    </source>
</evidence>
<dbReference type="GO" id="GO:0008104">
    <property type="term" value="P:intracellular protein localization"/>
    <property type="evidence" value="ECO:0007669"/>
    <property type="project" value="TreeGrafter"/>
</dbReference>
<feature type="domain" description="BEACH" evidence="3">
    <location>
        <begin position="103"/>
        <end position="340"/>
    </location>
</feature>
<dbReference type="AlphaFoldDB" id="M7BV09"/>
<dbReference type="SUPFAM" id="SSF50729">
    <property type="entry name" value="PH domain-like"/>
    <property type="match status" value="1"/>
</dbReference>
<dbReference type="GO" id="GO:0016020">
    <property type="term" value="C:membrane"/>
    <property type="evidence" value="ECO:0007669"/>
    <property type="project" value="TreeGrafter"/>
</dbReference>
<feature type="compositionally biased region" description="Low complexity" evidence="2">
    <location>
        <begin position="250"/>
        <end position="267"/>
    </location>
</feature>
<evidence type="ECO:0000313" key="5">
    <source>
        <dbReference type="EMBL" id="EMP39655.1"/>
    </source>
</evidence>
<evidence type="ECO:0000313" key="6">
    <source>
        <dbReference type="Proteomes" id="UP000031443"/>
    </source>
</evidence>
<dbReference type="Gene3D" id="2.30.29.30">
    <property type="entry name" value="Pleckstrin-homology domain (PH domain)/Phosphotyrosine-binding domain (PTB)"/>
    <property type="match status" value="1"/>
</dbReference>
<proteinExistence type="predicted"/>
<dbReference type="PANTHER" id="PTHR13743:SF64">
    <property type="entry name" value="LIPOPOLYSACCHARIDE-RESPONSIVE AND BEIGE-LIKE ANCHOR PROTEIN"/>
    <property type="match status" value="1"/>
</dbReference>
<dbReference type="Pfam" id="PF02138">
    <property type="entry name" value="Beach"/>
    <property type="match status" value="1"/>
</dbReference>
<reference evidence="6" key="1">
    <citation type="journal article" date="2013" name="Nat. Genet.">
        <title>The draft genomes of soft-shell turtle and green sea turtle yield insights into the development and evolution of the turtle-specific body plan.</title>
        <authorList>
            <person name="Wang Z."/>
            <person name="Pascual-Anaya J."/>
            <person name="Zadissa A."/>
            <person name="Li W."/>
            <person name="Niimura Y."/>
            <person name="Huang Z."/>
            <person name="Li C."/>
            <person name="White S."/>
            <person name="Xiong Z."/>
            <person name="Fang D."/>
            <person name="Wang B."/>
            <person name="Ming Y."/>
            <person name="Chen Y."/>
            <person name="Zheng Y."/>
            <person name="Kuraku S."/>
            <person name="Pignatelli M."/>
            <person name="Herrero J."/>
            <person name="Beal K."/>
            <person name="Nozawa M."/>
            <person name="Li Q."/>
            <person name="Wang J."/>
            <person name="Zhang H."/>
            <person name="Yu L."/>
            <person name="Shigenobu S."/>
            <person name="Wang J."/>
            <person name="Liu J."/>
            <person name="Flicek P."/>
            <person name="Searle S."/>
            <person name="Wang J."/>
            <person name="Kuratani S."/>
            <person name="Yin Y."/>
            <person name="Aken B."/>
            <person name="Zhang G."/>
            <person name="Irie N."/>
        </authorList>
    </citation>
    <scope>NUCLEOTIDE SEQUENCE [LARGE SCALE GENOMIC DNA]</scope>
</reference>
<dbReference type="SMART" id="SM01026">
    <property type="entry name" value="Beach"/>
    <property type="match status" value="1"/>
</dbReference>
<feature type="region of interest" description="Disordered" evidence="2">
    <location>
        <begin position="229"/>
        <end position="267"/>
    </location>
</feature>
<dbReference type="PROSITE" id="PS51783">
    <property type="entry name" value="PH_BEACH"/>
    <property type="match status" value="1"/>
</dbReference>
<evidence type="ECO:0000256" key="1">
    <source>
        <dbReference type="ARBA" id="ARBA00022574"/>
    </source>
</evidence>
<dbReference type="GO" id="GO:0005829">
    <property type="term" value="C:cytosol"/>
    <property type="evidence" value="ECO:0007669"/>
    <property type="project" value="TreeGrafter"/>
</dbReference>
<dbReference type="InterPro" id="IPR050865">
    <property type="entry name" value="BEACH_Domain"/>
</dbReference>
<dbReference type="InterPro" id="IPR000409">
    <property type="entry name" value="BEACH_dom"/>
</dbReference>
<feature type="domain" description="BEACH-type PH" evidence="4">
    <location>
        <begin position="1"/>
        <end position="84"/>
    </location>
</feature>
<dbReference type="EMBL" id="KB516029">
    <property type="protein sequence ID" value="EMP39655.1"/>
    <property type="molecule type" value="Genomic_DNA"/>
</dbReference>
<protein>
    <submittedName>
        <fullName evidence="5">Lipopolysaccharide-responsive and beige-like anchor protein</fullName>
    </submittedName>
</protein>
<keyword evidence="1" id="KW-0853">WD repeat</keyword>
<feature type="compositionally biased region" description="Polar residues" evidence="2">
    <location>
        <begin position="330"/>
        <end position="340"/>
    </location>
</feature>